<evidence type="ECO:0000313" key="1">
    <source>
        <dbReference type="EMBL" id="VDN40750.1"/>
    </source>
</evidence>
<dbReference type="EMBL" id="UYRT01096353">
    <property type="protein sequence ID" value="VDN40750.1"/>
    <property type="molecule type" value="Genomic_DNA"/>
</dbReference>
<protein>
    <submittedName>
        <fullName evidence="3">Ovule protein</fullName>
    </submittedName>
</protein>
<keyword evidence="2" id="KW-1185">Reference proteome</keyword>
<reference evidence="3" key="1">
    <citation type="submission" date="2016-06" db="UniProtKB">
        <authorList>
            <consortium name="WormBaseParasite"/>
        </authorList>
    </citation>
    <scope>IDENTIFICATION</scope>
</reference>
<proteinExistence type="predicted"/>
<organism evidence="3">
    <name type="scientific">Gongylonema pulchrum</name>
    <dbReference type="NCBI Taxonomy" id="637853"/>
    <lineage>
        <taxon>Eukaryota</taxon>
        <taxon>Metazoa</taxon>
        <taxon>Ecdysozoa</taxon>
        <taxon>Nematoda</taxon>
        <taxon>Chromadorea</taxon>
        <taxon>Rhabditida</taxon>
        <taxon>Spirurina</taxon>
        <taxon>Spiruromorpha</taxon>
        <taxon>Spiruroidea</taxon>
        <taxon>Gongylonematidae</taxon>
        <taxon>Gongylonema</taxon>
    </lineage>
</organism>
<gene>
    <name evidence="1" type="ORF">GPUH_LOCUS22940</name>
</gene>
<dbReference type="Proteomes" id="UP000271098">
    <property type="component" value="Unassembled WGS sequence"/>
</dbReference>
<dbReference type="AlphaFoldDB" id="A0A183EPP4"/>
<evidence type="ECO:0000313" key="3">
    <source>
        <dbReference type="WBParaSite" id="GPUH_0002296301-mRNA-1"/>
    </source>
</evidence>
<accession>A0A183EPP4</accession>
<evidence type="ECO:0000313" key="2">
    <source>
        <dbReference type="Proteomes" id="UP000271098"/>
    </source>
</evidence>
<dbReference type="WBParaSite" id="GPUH_0002296301-mRNA-1">
    <property type="protein sequence ID" value="GPUH_0002296301-mRNA-1"/>
    <property type="gene ID" value="GPUH_0002296301"/>
</dbReference>
<name>A0A183EPP4_9BILA</name>
<reference evidence="1 2" key="2">
    <citation type="submission" date="2018-11" db="EMBL/GenBank/DDBJ databases">
        <authorList>
            <consortium name="Pathogen Informatics"/>
        </authorList>
    </citation>
    <scope>NUCLEOTIDE SEQUENCE [LARGE SCALE GENOMIC DNA]</scope>
</reference>
<sequence>MADLKPAMSKMLETCLTFDPSFSDSQNSALFHSNLPVYLLGKTYKSREGMFIFYCVSFLIQRIQDRLNSRYGHPMLMCCCF</sequence>